<dbReference type="Pfam" id="PF00023">
    <property type="entry name" value="Ank"/>
    <property type="match status" value="1"/>
</dbReference>
<name>A0A139H281_9PEZI</name>
<dbReference type="STRING" id="321146.A0A139H281"/>
<feature type="repeat" description="ANK" evidence="3">
    <location>
        <begin position="236"/>
        <end position="268"/>
    </location>
</feature>
<gene>
    <name evidence="4" type="ORF">AC578_11120</name>
</gene>
<dbReference type="PROSITE" id="PS50297">
    <property type="entry name" value="ANK_REP_REGION"/>
    <property type="match status" value="2"/>
</dbReference>
<dbReference type="EMBL" id="LFZN01000170">
    <property type="protein sequence ID" value="KXS96576.1"/>
    <property type="molecule type" value="Genomic_DNA"/>
</dbReference>
<organism evidence="4 5">
    <name type="scientific">Pseudocercospora eumusae</name>
    <dbReference type="NCBI Taxonomy" id="321146"/>
    <lineage>
        <taxon>Eukaryota</taxon>
        <taxon>Fungi</taxon>
        <taxon>Dikarya</taxon>
        <taxon>Ascomycota</taxon>
        <taxon>Pezizomycotina</taxon>
        <taxon>Dothideomycetes</taxon>
        <taxon>Dothideomycetidae</taxon>
        <taxon>Mycosphaerellales</taxon>
        <taxon>Mycosphaerellaceae</taxon>
        <taxon>Pseudocercospora</taxon>
    </lineage>
</organism>
<evidence type="ECO:0000256" key="2">
    <source>
        <dbReference type="ARBA" id="ARBA00023043"/>
    </source>
</evidence>
<protein>
    <submittedName>
        <fullName evidence="4">Uncharacterized protein</fullName>
    </submittedName>
</protein>
<dbReference type="Proteomes" id="UP000070133">
    <property type="component" value="Unassembled WGS sequence"/>
</dbReference>
<dbReference type="InterPro" id="IPR036770">
    <property type="entry name" value="Ankyrin_rpt-contain_sf"/>
</dbReference>
<dbReference type="OrthoDB" id="539213at2759"/>
<sequence>MDQYDCTTWEDEIPGEPRVDDDLCAAVRTGRIGSVEQAVEDLQDYAGWPISLSRAIASSIEATNIPALCLLLSYATIDGEVAEAAATSENIGIVRIILDHGWPINRALRGGMVPSILRQVIALVLVEQTLISPSLAIHNVGFLDELLKLGADPNAESNLGDTALSFAIREGTMSVVKRLIAAGSNVTRGDLLHCVSRREPSEDIYELVTMLIDSGTPIDTYQWDNETAKCLRYGFPQGTALHRACEEGNYPAVDALLRHGADPHRLKKKQERLCPPSPLEITNMRPHLGIRRLLEKHSQARETSGDGFGS</sequence>
<keyword evidence="5" id="KW-1185">Reference proteome</keyword>
<dbReference type="PROSITE" id="PS50088">
    <property type="entry name" value="ANK_REPEAT"/>
    <property type="match status" value="2"/>
</dbReference>
<dbReference type="SMART" id="SM00248">
    <property type="entry name" value="ANK"/>
    <property type="match status" value="3"/>
</dbReference>
<comment type="caution">
    <text evidence="4">The sequence shown here is derived from an EMBL/GenBank/DDBJ whole genome shotgun (WGS) entry which is preliminary data.</text>
</comment>
<evidence type="ECO:0000256" key="1">
    <source>
        <dbReference type="ARBA" id="ARBA00022737"/>
    </source>
</evidence>
<dbReference type="InterPro" id="IPR050889">
    <property type="entry name" value="Dendritic_Spine_Reg/Scaffold"/>
</dbReference>
<reference evidence="4 5" key="1">
    <citation type="submission" date="2015-07" db="EMBL/GenBank/DDBJ databases">
        <title>Comparative genomics of the Sigatoka disease complex on banana suggests a link between parallel evolutionary changes in Pseudocercospora fijiensis and Pseudocercospora eumusae and increased virulence on the banana host.</title>
        <authorList>
            <person name="Chang T.-C."/>
            <person name="Salvucci A."/>
            <person name="Crous P.W."/>
            <person name="Stergiopoulos I."/>
        </authorList>
    </citation>
    <scope>NUCLEOTIDE SEQUENCE [LARGE SCALE GENOMIC DNA]</scope>
    <source>
        <strain evidence="4 5">CBS 114824</strain>
    </source>
</reference>
<dbReference type="Gene3D" id="1.25.40.20">
    <property type="entry name" value="Ankyrin repeat-containing domain"/>
    <property type="match status" value="1"/>
</dbReference>
<evidence type="ECO:0000256" key="3">
    <source>
        <dbReference type="PROSITE-ProRule" id="PRU00023"/>
    </source>
</evidence>
<dbReference type="PANTHER" id="PTHR24166:SF48">
    <property type="entry name" value="PROTEIN VAPYRIN"/>
    <property type="match status" value="1"/>
</dbReference>
<feature type="repeat" description="ANK" evidence="3">
    <location>
        <begin position="159"/>
        <end position="191"/>
    </location>
</feature>
<dbReference type="PANTHER" id="PTHR24166">
    <property type="entry name" value="ROLLING PEBBLES, ISOFORM B"/>
    <property type="match status" value="1"/>
</dbReference>
<dbReference type="SUPFAM" id="SSF48403">
    <property type="entry name" value="Ankyrin repeat"/>
    <property type="match status" value="1"/>
</dbReference>
<keyword evidence="1" id="KW-0677">Repeat</keyword>
<evidence type="ECO:0000313" key="5">
    <source>
        <dbReference type="Proteomes" id="UP000070133"/>
    </source>
</evidence>
<keyword evidence="2 3" id="KW-0040">ANK repeat</keyword>
<accession>A0A139H281</accession>
<dbReference type="AlphaFoldDB" id="A0A139H281"/>
<dbReference type="InterPro" id="IPR002110">
    <property type="entry name" value="Ankyrin_rpt"/>
</dbReference>
<proteinExistence type="predicted"/>
<evidence type="ECO:0000313" key="4">
    <source>
        <dbReference type="EMBL" id="KXS96576.1"/>
    </source>
</evidence>